<name>A0A2P2QUL3_RHIMU</name>
<sequence length="78" mass="9190">MCATDLCVSCNHGKNLFLYLTYESGQRNTLTFDSFSVCTYHLLKHILMLNSSSFKFKMLTFQFLWISIQIKHTWNTRA</sequence>
<proteinExistence type="predicted"/>
<organism evidence="1">
    <name type="scientific">Rhizophora mucronata</name>
    <name type="common">Asiatic mangrove</name>
    <dbReference type="NCBI Taxonomy" id="61149"/>
    <lineage>
        <taxon>Eukaryota</taxon>
        <taxon>Viridiplantae</taxon>
        <taxon>Streptophyta</taxon>
        <taxon>Embryophyta</taxon>
        <taxon>Tracheophyta</taxon>
        <taxon>Spermatophyta</taxon>
        <taxon>Magnoliopsida</taxon>
        <taxon>eudicotyledons</taxon>
        <taxon>Gunneridae</taxon>
        <taxon>Pentapetalae</taxon>
        <taxon>rosids</taxon>
        <taxon>fabids</taxon>
        <taxon>Malpighiales</taxon>
        <taxon>Rhizophoraceae</taxon>
        <taxon>Rhizophora</taxon>
    </lineage>
</organism>
<evidence type="ECO:0000313" key="1">
    <source>
        <dbReference type="EMBL" id="MBX70710.1"/>
    </source>
</evidence>
<reference evidence="1" key="1">
    <citation type="submission" date="2018-02" db="EMBL/GenBank/DDBJ databases">
        <title>Rhizophora mucronata_Transcriptome.</title>
        <authorList>
            <person name="Meera S.P."/>
            <person name="Sreeshan A."/>
            <person name="Augustine A."/>
        </authorList>
    </citation>
    <scope>NUCLEOTIDE SEQUENCE</scope>
    <source>
        <tissue evidence="1">Leaf</tissue>
    </source>
</reference>
<accession>A0A2P2QUL3</accession>
<protein>
    <submittedName>
        <fullName evidence="1">Uncharacterized protein</fullName>
    </submittedName>
</protein>
<dbReference type="AlphaFoldDB" id="A0A2P2QUL3"/>
<dbReference type="EMBL" id="GGEC01090226">
    <property type="protein sequence ID" value="MBX70710.1"/>
    <property type="molecule type" value="Transcribed_RNA"/>
</dbReference>